<feature type="compositionally biased region" description="Low complexity" evidence="1">
    <location>
        <begin position="316"/>
        <end position="326"/>
    </location>
</feature>
<dbReference type="EMBL" id="JBIMZQ010000019">
    <property type="protein sequence ID" value="KAL3665660.1"/>
    <property type="molecule type" value="Genomic_DNA"/>
</dbReference>
<accession>A0ABD3FIH3</accession>
<keyword evidence="3" id="KW-1185">Reference proteome</keyword>
<evidence type="ECO:0000256" key="1">
    <source>
        <dbReference type="SAM" id="MobiDB-lite"/>
    </source>
</evidence>
<evidence type="ECO:0000313" key="2">
    <source>
        <dbReference type="EMBL" id="KAL3665660.1"/>
    </source>
</evidence>
<evidence type="ECO:0008006" key="4">
    <source>
        <dbReference type="Google" id="ProtNLM"/>
    </source>
</evidence>
<feature type="compositionally biased region" description="Basic and acidic residues" evidence="1">
    <location>
        <begin position="416"/>
        <end position="426"/>
    </location>
</feature>
<protein>
    <recommendedName>
        <fullName evidence="4">FYVE-type domain-containing protein</fullName>
    </recommendedName>
</protein>
<reference evidence="2 3" key="1">
    <citation type="submission" date="2024-09" db="EMBL/GenBank/DDBJ databases">
        <title>Genome sequencing and assembly of Phytophthora oleae, isolate VK10A, causative agent of rot of olive drupes.</title>
        <authorList>
            <person name="Conti Taguali S."/>
            <person name="Riolo M."/>
            <person name="La Spada F."/>
            <person name="Cacciola S.O."/>
            <person name="Dionisio G."/>
        </authorList>
    </citation>
    <scope>NUCLEOTIDE SEQUENCE [LARGE SCALE GENOMIC DNA]</scope>
    <source>
        <strain evidence="2 3">VK10A</strain>
    </source>
</reference>
<comment type="caution">
    <text evidence="2">The sequence shown here is derived from an EMBL/GenBank/DDBJ whole genome shotgun (WGS) entry which is preliminary data.</text>
</comment>
<feature type="region of interest" description="Disordered" evidence="1">
    <location>
        <begin position="303"/>
        <end position="373"/>
    </location>
</feature>
<feature type="region of interest" description="Disordered" evidence="1">
    <location>
        <begin position="397"/>
        <end position="440"/>
    </location>
</feature>
<dbReference type="AlphaFoldDB" id="A0ABD3FIH3"/>
<evidence type="ECO:0000313" key="3">
    <source>
        <dbReference type="Proteomes" id="UP001632037"/>
    </source>
</evidence>
<name>A0ABD3FIH3_9STRA</name>
<feature type="compositionally biased region" description="Basic and acidic residues" evidence="1">
    <location>
        <begin position="303"/>
        <end position="312"/>
    </location>
</feature>
<dbReference type="Proteomes" id="UP001632037">
    <property type="component" value="Unassembled WGS sequence"/>
</dbReference>
<feature type="compositionally biased region" description="Polar residues" evidence="1">
    <location>
        <begin position="430"/>
        <end position="440"/>
    </location>
</feature>
<gene>
    <name evidence="2" type="ORF">V7S43_009093</name>
</gene>
<sequence length="460" mass="52154">MVNCKGVSSTPKSPVNQQICRYCRTRMCEECYLAATSRNSKLQPELARHQHVCLACTRLHPEAKELRSPPRERRPSRLPRLNSAPISGGPRIDSLSNMAREHSTWARSDKPEDQAEAKPKKSTEDRRRRRHTSAVAPTSRSVDFSCPSRPSRARQLLKANATELQAARRRQNATELQTSRRHEVKVPTSYSCDFTSIRDPTSTQKDLELTMTDLHRVPKAQSCDLTGSKPIFDMSDEPTDLELSTVDLRLPKYKANLPTTTKRGRRVSAADPINSALTPISIEHLAAIDAKLSSVELELKRYDVSPKQEKPPKAPSSVSSVESSNSSKRRKNSEAIDFHLSTVDLRPRPRRHTSTETFNQKPKRLNRKPVEEVEGKFPVFQQKKKAEPLDFHLSTFDLKPRRHTTKSNQGQGEDGNESRKKEEKKMKAVSTATPEQTTPMYSKDELCDLAYLDNFRSYTV</sequence>
<feature type="compositionally biased region" description="Basic and acidic residues" evidence="1">
    <location>
        <begin position="64"/>
        <end position="75"/>
    </location>
</feature>
<feature type="region of interest" description="Disordered" evidence="1">
    <location>
        <begin position="64"/>
        <end position="152"/>
    </location>
</feature>
<proteinExistence type="predicted"/>
<organism evidence="2 3">
    <name type="scientific">Phytophthora oleae</name>
    <dbReference type="NCBI Taxonomy" id="2107226"/>
    <lineage>
        <taxon>Eukaryota</taxon>
        <taxon>Sar</taxon>
        <taxon>Stramenopiles</taxon>
        <taxon>Oomycota</taxon>
        <taxon>Peronosporomycetes</taxon>
        <taxon>Peronosporales</taxon>
        <taxon>Peronosporaceae</taxon>
        <taxon>Phytophthora</taxon>
    </lineage>
</organism>
<feature type="compositionally biased region" description="Basic and acidic residues" evidence="1">
    <location>
        <begin position="99"/>
        <end position="126"/>
    </location>
</feature>